<keyword evidence="1" id="KW-1133">Transmembrane helix</keyword>
<keyword evidence="3" id="KW-1185">Reference proteome</keyword>
<protein>
    <submittedName>
        <fullName evidence="2">Uncharacterized protein</fullName>
    </submittedName>
</protein>
<feature type="transmembrane region" description="Helical" evidence="1">
    <location>
        <begin position="166"/>
        <end position="189"/>
    </location>
</feature>
<dbReference type="EMBL" id="BMJC01000001">
    <property type="protein sequence ID" value="GGA86856.1"/>
    <property type="molecule type" value="Genomic_DNA"/>
</dbReference>
<feature type="transmembrane region" description="Helical" evidence="1">
    <location>
        <begin position="85"/>
        <end position="114"/>
    </location>
</feature>
<evidence type="ECO:0000256" key="1">
    <source>
        <dbReference type="SAM" id="Phobius"/>
    </source>
</evidence>
<name>A0A8J2U8S8_9BACT</name>
<comment type="caution">
    <text evidence="2">The sequence shown here is derived from an EMBL/GenBank/DDBJ whole genome shotgun (WGS) entry which is preliminary data.</text>
</comment>
<organism evidence="2 3">
    <name type="scientific">Puia dinghuensis</name>
    <dbReference type="NCBI Taxonomy" id="1792502"/>
    <lineage>
        <taxon>Bacteria</taxon>
        <taxon>Pseudomonadati</taxon>
        <taxon>Bacteroidota</taxon>
        <taxon>Chitinophagia</taxon>
        <taxon>Chitinophagales</taxon>
        <taxon>Chitinophagaceae</taxon>
        <taxon>Puia</taxon>
    </lineage>
</organism>
<feature type="transmembrane region" description="Helical" evidence="1">
    <location>
        <begin position="126"/>
        <end position="146"/>
    </location>
</feature>
<proteinExistence type="predicted"/>
<feature type="transmembrane region" description="Helical" evidence="1">
    <location>
        <begin position="47"/>
        <end position="65"/>
    </location>
</feature>
<reference evidence="2" key="1">
    <citation type="journal article" date="2014" name="Int. J. Syst. Evol. Microbiol.">
        <title>Complete genome sequence of Corynebacterium casei LMG S-19264T (=DSM 44701T), isolated from a smear-ripened cheese.</title>
        <authorList>
            <consortium name="US DOE Joint Genome Institute (JGI-PGF)"/>
            <person name="Walter F."/>
            <person name="Albersmeier A."/>
            <person name="Kalinowski J."/>
            <person name="Ruckert C."/>
        </authorList>
    </citation>
    <scope>NUCLEOTIDE SEQUENCE</scope>
    <source>
        <strain evidence="2">CGMCC 1.15448</strain>
    </source>
</reference>
<dbReference type="RefSeq" id="WP_188928677.1">
    <property type="nucleotide sequence ID" value="NZ_BMJC01000001.1"/>
</dbReference>
<keyword evidence="1" id="KW-0812">Transmembrane</keyword>
<evidence type="ECO:0000313" key="3">
    <source>
        <dbReference type="Proteomes" id="UP000607559"/>
    </source>
</evidence>
<reference evidence="2" key="2">
    <citation type="submission" date="2020-09" db="EMBL/GenBank/DDBJ databases">
        <authorList>
            <person name="Sun Q."/>
            <person name="Zhou Y."/>
        </authorList>
    </citation>
    <scope>NUCLEOTIDE SEQUENCE</scope>
    <source>
        <strain evidence="2">CGMCC 1.15448</strain>
    </source>
</reference>
<gene>
    <name evidence="2" type="ORF">GCM10011511_07410</name>
</gene>
<dbReference type="AlphaFoldDB" id="A0A8J2U8S8"/>
<sequence length="209" mass="24552">MELKKLLQQWNSFPELSMEERPVLSSDLEKIVVKNPLSNAFYLKKKLTVRIAIIFVLWLVNSWQFRHQWLADGNELYPQGLLFILLTYSLYFHIRLLLFADYPTLLALPLLNFLGKLETILDKYILSFRLVSAIAGFYLLFGVEWLLSRLSTGAYKTLSNNDWYKWLILIFLSVSFYILLLHTIIPRYLKVLNTVKKYKEGINAKAPVK</sequence>
<evidence type="ECO:0000313" key="2">
    <source>
        <dbReference type="EMBL" id="GGA86856.1"/>
    </source>
</evidence>
<dbReference type="Proteomes" id="UP000607559">
    <property type="component" value="Unassembled WGS sequence"/>
</dbReference>
<accession>A0A8J2U8S8</accession>
<keyword evidence="1" id="KW-0472">Membrane</keyword>